<dbReference type="EMBL" id="JARKIB010000369">
    <property type="protein sequence ID" value="KAJ7712328.1"/>
    <property type="molecule type" value="Genomic_DNA"/>
</dbReference>
<dbReference type="Proteomes" id="UP001215598">
    <property type="component" value="Unassembled WGS sequence"/>
</dbReference>
<sequence length="636" mass="68795">METATAVLPAPRTTILPLLDLSHSTPSTDLAGEEDLLEENPFASGSPRAQSAGPHLRVASPGQTRPPSRSHTVDAPQHSPAATPPQPPAPPAPPAPAPAPAPVAPAPQPAPAPAPAPEPAHPTPAPAPPAPPAPAPDPPAQPPSPARSHRSRSPSSEPSDSDDDYERTEAEKKMMREKQRARNIPVDDPSDDDSEQDEQEFADDDVAMEIFKEEEGAGSKRGKGKAASKAKSSSVKSKAPAGKTSKTAAAAGTSKAGAAAWKSRKAKAKQAAEVGPTDADIAFEAAIAGEDENEEADDDGHPSGAKKHGPIPADTRRRVLDAHKAYLAQIQTIATDTGTSSKILHQLVGTTVKKPRKTSAWNMWQAKYADEHLKAEEDKTEEEGEDEDETAPRKSYNKRLRDTFVEACGDIDPNDTAAVLAHLPELAEWRKILVEKAVADARNKGTLRTKIQTEMKPAIQILHMLLESYNVYGFGYIIDTDGDASFLFGAGENFKEMRGTHNLALKRSVKDYEHIFGEIERRKRGQPALPPVALITREEASKRDIYRQDFSRILAGQLYRFAPPEQVHLSRKGPVFPTALIAISPGNPYRVTDGLCLLWRVMHGICGTSQIFLAVLRRSWHQFRSCRRIGSSKPRT</sequence>
<feature type="region of interest" description="Disordered" evidence="1">
    <location>
        <begin position="372"/>
        <end position="395"/>
    </location>
</feature>
<dbReference type="PANTHER" id="PTHR48125">
    <property type="entry name" value="LP07818P1"/>
    <property type="match status" value="1"/>
</dbReference>
<feature type="region of interest" description="Disordered" evidence="1">
    <location>
        <begin position="19"/>
        <end position="312"/>
    </location>
</feature>
<feature type="compositionally biased region" description="Low complexity" evidence="1">
    <location>
        <begin position="229"/>
        <end position="261"/>
    </location>
</feature>
<feature type="compositionally biased region" description="Basic and acidic residues" evidence="1">
    <location>
        <begin position="167"/>
        <end position="180"/>
    </location>
</feature>
<comment type="caution">
    <text evidence="2">The sequence shown here is derived from an EMBL/GenBank/DDBJ whole genome shotgun (WGS) entry which is preliminary data.</text>
</comment>
<protein>
    <submittedName>
        <fullName evidence="2">Uncharacterized protein</fullName>
    </submittedName>
</protein>
<evidence type="ECO:0000313" key="3">
    <source>
        <dbReference type="Proteomes" id="UP001215598"/>
    </source>
</evidence>
<feature type="compositionally biased region" description="Acidic residues" evidence="1">
    <location>
        <begin position="289"/>
        <end position="298"/>
    </location>
</feature>
<feature type="compositionally biased region" description="Acidic residues" evidence="1">
    <location>
        <begin position="378"/>
        <end position="389"/>
    </location>
</feature>
<feature type="compositionally biased region" description="Acidic residues" evidence="1">
    <location>
        <begin position="188"/>
        <end position="207"/>
    </location>
</feature>
<feature type="compositionally biased region" description="Polar residues" evidence="1">
    <location>
        <begin position="61"/>
        <end position="70"/>
    </location>
</feature>
<dbReference type="PRINTS" id="PR01217">
    <property type="entry name" value="PRICHEXTENSN"/>
</dbReference>
<feature type="compositionally biased region" description="Pro residues" evidence="1">
    <location>
        <begin position="82"/>
        <end position="145"/>
    </location>
</feature>
<dbReference type="PANTHER" id="PTHR48125:SF12">
    <property type="entry name" value="AT HOOK TRANSCRIPTION FACTOR FAMILY-RELATED"/>
    <property type="match status" value="1"/>
</dbReference>
<dbReference type="AlphaFoldDB" id="A0AAD7H4S6"/>
<accession>A0AAD7H4S6</accession>
<proteinExistence type="predicted"/>
<gene>
    <name evidence="2" type="ORF">B0H16DRAFT_1744249</name>
</gene>
<evidence type="ECO:0000256" key="1">
    <source>
        <dbReference type="SAM" id="MobiDB-lite"/>
    </source>
</evidence>
<evidence type="ECO:0000313" key="2">
    <source>
        <dbReference type="EMBL" id="KAJ7712328.1"/>
    </source>
</evidence>
<keyword evidence="3" id="KW-1185">Reference proteome</keyword>
<name>A0AAD7H4S6_9AGAR</name>
<organism evidence="2 3">
    <name type="scientific">Mycena metata</name>
    <dbReference type="NCBI Taxonomy" id="1033252"/>
    <lineage>
        <taxon>Eukaryota</taxon>
        <taxon>Fungi</taxon>
        <taxon>Dikarya</taxon>
        <taxon>Basidiomycota</taxon>
        <taxon>Agaricomycotina</taxon>
        <taxon>Agaricomycetes</taxon>
        <taxon>Agaricomycetidae</taxon>
        <taxon>Agaricales</taxon>
        <taxon>Marasmiineae</taxon>
        <taxon>Mycenaceae</taxon>
        <taxon>Mycena</taxon>
    </lineage>
</organism>
<reference evidence="2" key="1">
    <citation type="submission" date="2023-03" db="EMBL/GenBank/DDBJ databases">
        <title>Massive genome expansion in bonnet fungi (Mycena s.s.) driven by repeated elements and novel gene families across ecological guilds.</title>
        <authorList>
            <consortium name="Lawrence Berkeley National Laboratory"/>
            <person name="Harder C.B."/>
            <person name="Miyauchi S."/>
            <person name="Viragh M."/>
            <person name="Kuo A."/>
            <person name="Thoen E."/>
            <person name="Andreopoulos B."/>
            <person name="Lu D."/>
            <person name="Skrede I."/>
            <person name="Drula E."/>
            <person name="Henrissat B."/>
            <person name="Morin E."/>
            <person name="Kohler A."/>
            <person name="Barry K."/>
            <person name="LaButti K."/>
            <person name="Morin E."/>
            <person name="Salamov A."/>
            <person name="Lipzen A."/>
            <person name="Mereny Z."/>
            <person name="Hegedus B."/>
            <person name="Baldrian P."/>
            <person name="Stursova M."/>
            <person name="Weitz H."/>
            <person name="Taylor A."/>
            <person name="Grigoriev I.V."/>
            <person name="Nagy L.G."/>
            <person name="Martin F."/>
            <person name="Kauserud H."/>
        </authorList>
    </citation>
    <scope>NUCLEOTIDE SEQUENCE</scope>
    <source>
        <strain evidence="2">CBHHK182m</strain>
    </source>
</reference>